<feature type="domain" description="FAD-binding PCMH-type" evidence="3">
    <location>
        <begin position="48"/>
        <end position="210"/>
    </location>
</feature>
<organism evidence="4 5">
    <name type="scientific">Actinoalloteichus hymeniacidonis</name>
    <dbReference type="NCBI Taxonomy" id="340345"/>
    <lineage>
        <taxon>Bacteria</taxon>
        <taxon>Bacillati</taxon>
        <taxon>Actinomycetota</taxon>
        <taxon>Actinomycetes</taxon>
        <taxon>Pseudonocardiales</taxon>
        <taxon>Pseudonocardiaceae</taxon>
        <taxon>Actinoalloteichus</taxon>
    </lineage>
</organism>
<evidence type="ECO:0000313" key="5">
    <source>
        <dbReference type="Proteomes" id="UP000095210"/>
    </source>
</evidence>
<dbReference type="EMBL" id="CP014859">
    <property type="protein sequence ID" value="AOS63493.1"/>
    <property type="molecule type" value="Genomic_DNA"/>
</dbReference>
<evidence type="ECO:0000313" key="4">
    <source>
        <dbReference type="EMBL" id="AOS63493.1"/>
    </source>
</evidence>
<sequence length="449" mass="48866">MLPSGRSDVIPDGGTACGASEEQWSTGQRSPGRIPLMTTMRTNWAGNVTFGAERIVSPDSLDGLREVVTASRRVRVVGAGHSFSRIADTEGTLLSLDELPEILEIGSDTIRVGAGLRLGRVAAYLHEYGLALPTLPSLPHITVAGACATATHGSGDAHGSLADAVVALDLVLADGSLRTLRRGEPGFDGAVVSLGALGIVTSMELRCTPTFDVEQRVYQGVPLAVLADDFDGVYSESFSVSTFTTFDDTADVLVKHRVGDQPVDLGWTGAREATAPRHPIVGQPVQHCTPQLGETGPWHERLPHFRADFAPSVGAELQSEYFVARQEAGAALRAVAALRADLAPVLLTGEIRTVAADEQWLSPTYRRSSVVFHFTWRPDTPAVLDVLTRLEQSLAPWSFRPHWGKLFVLPPEELRGRYPEFDRFRSLRREFDPHGRFRNETIDTWFADL</sequence>
<dbReference type="Gene3D" id="3.30.43.10">
    <property type="entry name" value="Uridine Diphospho-n-acetylenolpyruvylglucosamine Reductase, domain 2"/>
    <property type="match status" value="1"/>
</dbReference>
<dbReference type="GO" id="GO:0050582">
    <property type="term" value="F:xylitol oxidase activity"/>
    <property type="evidence" value="ECO:0007669"/>
    <property type="project" value="UniProtKB-EC"/>
</dbReference>
<dbReference type="PROSITE" id="PS51387">
    <property type="entry name" value="FAD_PCMH"/>
    <property type="match status" value="1"/>
</dbReference>
<dbReference type="InterPro" id="IPR016167">
    <property type="entry name" value="FAD-bd_PCMH_sub1"/>
</dbReference>
<evidence type="ECO:0000259" key="3">
    <source>
        <dbReference type="PROSITE" id="PS51387"/>
    </source>
</evidence>
<reference evidence="5" key="1">
    <citation type="submission" date="2016-03" db="EMBL/GenBank/DDBJ databases">
        <title>Complete genome sequence of the type strain Actinoalloteichus hymeniacidonis DSM 45092.</title>
        <authorList>
            <person name="Schaffert L."/>
            <person name="Albersmeier A."/>
            <person name="Winkler A."/>
            <person name="Kalinowski J."/>
            <person name="Zotchev S."/>
            <person name="Ruckert C."/>
        </authorList>
    </citation>
    <scope>NUCLEOTIDE SEQUENCE [LARGE SCALE GENOMIC DNA]</scope>
    <source>
        <strain evidence="5">HPA177(T) (DSM 45092(T))</strain>
    </source>
</reference>
<dbReference type="Gene3D" id="1.10.45.10">
    <property type="entry name" value="Vanillyl-alcohol Oxidase, Chain A, domain 4"/>
    <property type="match status" value="1"/>
</dbReference>
<dbReference type="PIRSF" id="PIRSF000136">
    <property type="entry name" value="LGO_GLO"/>
    <property type="match status" value="1"/>
</dbReference>
<name>A0AAC9MXP2_9PSEU</name>
<evidence type="ECO:0000256" key="1">
    <source>
        <dbReference type="ARBA" id="ARBA00023002"/>
    </source>
</evidence>
<proteinExistence type="predicted"/>
<dbReference type="Pfam" id="PF04030">
    <property type="entry name" value="ALO"/>
    <property type="match status" value="1"/>
</dbReference>
<dbReference type="InterPro" id="IPR016171">
    <property type="entry name" value="Vanillyl_alc_oxidase_C-sub2"/>
</dbReference>
<dbReference type="KEGG" id="ahm:TL08_13395"/>
<dbReference type="Pfam" id="PF01565">
    <property type="entry name" value="FAD_binding_4"/>
    <property type="match status" value="1"/>
</dbReference>
<dbReference type="Gene3D" id="3.30.70.2530">
    <property type="match status" value="1"/>
</dbReference>
<dbReference type="Proteomes" id="UP000095210">
    <property type="component" value="Chromosome"/>
</dbReference>
<dbReference type="PANTHER" id="PTHR43762">
    <property type="entry name" value="L-GULONOLACTONE OXIDASE"/>
    <property type="match status" value="1"/>
</dbReference>
<feature type="region of interest" description="Disordered" evidence="2">
    <location>
        <begin position="1"/>
        <end position="33"/>
    </location>
</feature>
<dbReference type="EC" id="1.1.3.41" evidence="4"/>
<dbReference type="AlphaFoldDB" id="A0AAC9MXP2"/>
<gene>
    <name evidence="4" type="ORF">TL08_13395</name>
</gene>
<dbReference type="SUPFAM" id="SSF56176">
    <property type="entry name" value="FAD-binding/transporter-associated domain-like"/>
    <property type="match status" value="1"/>
</dbReference>
<dbReference type="InterPro" id="IPR010031">
    <property type="entry name" value="FAD_lactone_oxidase-like"/>
</dbReference>
<dbReference type="InterPro" id="IPR016166">
    <property type="entry name" value="FAD-bd_PCMH"/>
</dbReference>
<keyword evidence="5" id="KW-1185">Reference proteome</keyword>
<evidence type="ECO:0000256" key="2">
    <source>
        <dbReference type="SAM" id="MobiDB-lite"/>
    </source>
</evidence>
<dbReference type="InterPro" id="IPR016169">
    <property type="entry name" value="FAD-bd_PCMH_sub2"/>
</dbReference>
<dbReference type="InterPro" id="IPR007173">
    <property type="entry name" value="ALO_C"/>
</dbReference>
<accession>A0AAC9MXP2</accession>
<dbReference type="PANTHER" id="PTHR43762:SF1">
    <property type="entry name" value="D-ARABINONO-1,4-LACTONE OXIDASE"/>
    <property type="match status" value="1"/>
</dbReference>
<dbReference type="GO" id="GO:0071949">
    <property type="term" value="F:FAD binding"/>
    <property type="evidence" value="ECO:0007669"/>
    <property type="project" value="InterPro"/>
</dbReference>
<keyword evidence="1 4" id="KW-0560">Oxidoreductase</keyword>
<protein>
    <submittedName>
        <fullName evidence="4">FAD/FMN-dependent dehydrogenase</fullName>
        <ecNumber evidence="4">1.1.3.41</ecNumber>
    </submittedName>
</protein>
<dbReference type="InterPro" id="IPR006094">
    <property type="entry name" value="Oxid_FAD_bind_N"/>
</dbReference>
<dbReference type="Gene3D" id="3.30.70.2520">
    <property type="match status" value="1"/>
</dbReference>
<dbReference type="GO" id="GO:0003885">
    <property type="term" value="F:D-arabinono-1,4-lactone oxidase activity"/>
    <property type="evidence" value="ECO:0007669"/>
    <property type="project" value="InterPro"/>
</dbReference>
<dbReference type="InterPro" id="IPR036318">
    <property type="entry name" value="FAD-bd_PCMH-like_sf"/>
</dbReference>
<dbReference type="GO" id="GO:0016020">
    <property type="term" value="C:membrane"/>
    <property type="evidence" value="ECO:0007669"/>
    <property type="project" value="InterPro"/>
</dbReference>
<dbReference type="GO" id="GO:0080049">
    <property type="term" value="F:L-gulono-1,4-lactone dehydrogenase activity"/>
    <property type="evidence" value="ECO:0007669"/>
    <property type="project" value="TreeGrafter"/>
</dbReference>
<dbReference type="Gene3D" id="3.30.465.10">
    <property type="match status" value="1"/>
</dbReference>